<protein>
    <submittedName>
        <fullName evidence="5">ABC transporter substrate-binding protein</fullName>
    </submittedName>
</protein>
<dbReference type="Pfam" id="PF09084">
    <property type="entry name" value="NMT1"/>
    <property type="match status" value="1"/>
</dbReference>
<comment type="similarity">
    <text evidence="2">Belongs to the bacterial solute-binding protein SsuA/TauA family.</text>
</comment>
<evidence type="ECO:0000256" key="3">
    <source>
        <dbReference type="ARBA" id="ARBA00022729"/>
    </source>
</evidence>
<proteinExistence type="inferred from homology"/>
<dbReference type="PROSITE" id="PS51257">
    <property type="entry name" value="PROKAR_LIPOPROTEIN"/>
    <property type="match status" value="1"/>
</dbReference>
<evidence type="ECO:0000259" key="4">
    <source>
        <dbReference type="Pfam" id="PF09084"/>
    </source>
</evidence>
<sequence>MPLHLRRRSLFACLAALGLSACGRGGAKPLRFGAHPWPGYQLLYLARDQGYLPAAVQLVETPSSSASLRSLANGTLDGAALTLDEVITARSRGLNLRVVAVVDVSLGADVVLAREGITRPQQLRGRRVGVEPSATAAVMLDAFLRVNGMDLTELKLVELTVDEHVAAYRSHRVDAVVTYAPASNLLRRDGAVQLFSSAQVPGRIVDVLAVQADRLDACAQGIRALVHGHFTALAAWRADPSPALAAMAQSLHIEPAELAAVLKELELPDAAANHSWLATDVGRLNESARMLSRVMRSAGLLPEQVDGPDLSLLVDDHFLPAT</sequence>
<dbReference type="Gene3D" id="3.40.190.10">
    <property type="entry name" value="Periplasmic binding protein-like II"/>
    <property type="match status" value="2"/>
</dbReference>
<organism evidence="5 6">
    <name type="scientific">Ideonella margarita</name>
    <dbReference type="NCBI Taxonomy" id="2984191"/>
    <lineage>
        <taxon>Bacteria</taxon>
        <taxon>Pseudomonadati</taxon>
        <taxon>Pseudomonadota</taxon>
        <taxon>Betaproteobacteria</taxon>
        <taxon>Burkholderiales</taxon>
        <taxon>Sphaerotilaceae</taxon>
        <taxon>Ideonella</taxon>
    </lineage>
</organism>
<evidence type="ECO:0000313" key="6">
    <source>
        <dbReference type="Proteomes" id="UP001379945"/>
    </source>
</evidence>
<feature type="domain" description="SsuA/THI5-like" evidence="4">
    <location>
        <begin position="42"/>
        <end position="227"/>
    </location>
</feature>
<accession>A0ABU9BZ73</accession>
<evidence type="ECO:0000313" key="5">
    <source>
        <dbReference type="EMBL" id="MEK8044893.1"/>
    </source>
</evidence>
<name>A0ABU9BZ73_9BURK</name>
<reference evidence="5 6" key="1">
    <citation type="submission" date="2024-04" db="EMBL/GenBank/DDBJ databases">
        <title>Novel species of the genus Ideonella isolated from streams.</title>
        <authorList>
            <person name="Lu H."/>
        </authorList>
    </citation>
    <scope>NUCLEOTIDE SEQUENCE [LARGE SCALE GENOMIC DNA]</scope>
    <source>
        <strain evidence="5 6">LYT19W</strain>
    </source>
</reference>
<dbReference type="SUPFAM" id="SSF53850">
    <property type="entry name" value="Periplasmic binding protein-like II"/>
    <property type="match status" value="1"/>
</dbReference>
<keyword evidence="3" id="KW-0732">Signal</keyword>
<comment type="subcellular location">
    <subcellularLocation>
        <location evidence="1">Periplasm</location>
    </subcellularLocation>
</comment>
<comment type="caution">
    <text evidence="5">The sequence shown here is derived from an EMBL/GenBank/DDBJ whole genome shotgun (WGS) entry which is preliminary data.</text>
</comment>
<dbReference type="Proteomes" id="UP001379945">
    <property type="component" value="Unassembled WGS sequence"/>
</dbReference>
<dbReference type="RefSeq" id="WP_341397051.1">
    <property type="nucleotide sequence ID" value="NZ_JBBUTI010000001.1"/>
</dbReference>
<dbReference type="PANTHER" id="PTHR30024">
    <property type="entry name" value="ALIPHATIC SULFONATES-BINDING PROTEIN-RELATED"/>
    <property type="match status" value="1"/>
</dbReference>
<evidence type="ECO:0000256" key="2">
    <source>
        <dbReference type="ARBA" id="ARBA00010742"/>
    </source>
</evidence>
<dbReference type="EMBL" id="JBBUTI010000001">
    <property type="protein sequence ID" value="MEK8044893.1"/>
    <property type="molecule type" value="Genomic_DNA"/>
</dbReference>
<dbReference type="InterPro" id="IPR015168">
    <property type="entry name" value="SsuA/THI5"/>
</dbReference>
<gene>
    <name evidence="5" type="ORF">AACH00_00875</name>
</gene>
<evidence type="ECO:0000256" key="1">
    <source>
        <dbReference type="ARBA" id="ARBA00004418"/>
    </source>
</evidence>
<dbReference type="PANTHER" id="PTHR30024:SF47">
    <property type="entry name" value="TAURINE-BINDING PERIPLASMIC PROTEIN"/>
    <property type="match status" value="1"/>
</dbReference>
<keyword evidence="6" id="KW-1185">Reference proteome</keyword>